<name>B2A4K5_NATTJ</name>
<evidence type="ECO:0000256" key="3">
    <source>
        <dbReference type="ARBA" id="ARBA00023002"/>
    </source>
</evidence>
<dbReference type="AlphaFoldDB" id="B2A4K5"/>
<evidence type="ECO:0000259" key="6">
    <source>
        <dbReference type="Pfam" id="PF01593"/>
    </source>
</evidence>
<reference evidence="7 8" key="1">
    <citation type="submission" date="2008-04" db="EMBL/GenBank/DDBJ databases">
        <title>Complete sequence of chromosome of Natranaerobius thermophilus JW/NM-WN-LF.</title>
        <authorList>
            <consortium name="US DOE Joint Genome Institute"/>
            <person name="Copeland A."/>
            <person name="Lucas S."/>
            <person name="Lapidus A."/>
            <person name="Glavina del Rio T."/>
            <person name="Dalin E."/>
            <person name="Tice H."/>
            <person name="Bruce D."/>
            <person name="Goodwin L."/>
            <person name="Pitluck S."/>
            <person name="Chertkov O."/>
            <person name="Brettin T."/>
            <person name="Detter J.C."/>
            <person name="Han C."/>
            <person name="Kuske C.R."/>
            <person name="Schmutz J."/>
            <person name="Larimer F."/>
            <person name="Land M."/>
            <person name="Hauser L."/>
            <person name="Kyrpides N."/>
            <person name="Lykidis A."/>
            <person name="Mesbah N.M."/>
            <person name="Wiegel J."/>
        </authorList>
    </citation>
    <scope>NUCLEOTIDE SEQUENCE [LARGE SCALE GENOMIC DNA]</scope>
    <source>
        <strain evidence="8">ATCC BAA-1301 / DSM 18059 / JW/NM-WN-LF</strain>
    </source>
</reference>
<keyword evidence="8" id="KW-1185">Reference proteome</keyword>
<dbReference type="Pfam" id="PF01593">
    <property type="entry name" value="Amino_oxidase"/>
    <property type="match status" value="1"/>
</dbReference>
<keyword evidence="2 5" id="KW-0125">Carotenoid biosynthesis</keyword>
<dbReference type="PANTHER" id="PTHR43734">
    <property type="entry name" value="PHYTOENE DESATURASE"/>
    <property type="match status" value="1"/>
</dbReference>
<dbReference type="EMBL" id="CP001034">
    <property type="protein sequence ID" value="ACB85180.1"/>
    <property type="molecule type" value="Genomic_DNA"/>
</dbReference>
<dbReference type="NCBIfam" id="TIGR02734">
    <property type="entry name" value="crtI_fam"/>
    <property type="match status" value="1"/>
</dbReference>
<accession>B2A4K5</accession>
<dbReference type="Gene3D" id="3.50.50.60">
    <property type="entry name" value="FAD/NAD(P)-binding domain"/>
    <property type="match status" value="2"/>
</dbReference>
<evidence type="ECO:0000256" key="1">
    <source>
        <dbReference type="ARBA" id="ARBA00004829"/>
    </source>
</evidence>
<protein>
    <submittedName>
        <fullName evidence="7">Phytoene desaturase</fullName>
    </submittedName>
</protein>
<dbReference type="GO" id="GO:0016117">
    <property type="term" value="P:carotenoid biosynthetic process"/>
    <property type="evidence" value="ECO:0007669"/>
    <property type="project" value="UniProtKB-KW"/>
</dbReference>
<gene>
    <name evidence="7" type="ordered locus">Nther_1606</name>
</gene>
<keyword evidence="3 5" id="KW-0560">Oxidoreductase</keyword>
<evidence type="ECO:0000313" key="8">
    <source>
        <dbReference type="Proteomes" id="UP000001683"/>
    </source>
</evidence>
<evidence type="ECO:0000313" key="7">
    <source>
        <dbReference type="EMBL" id="ACB85180.1"/>
    </source>
</evidence>
<dbReference type="eggNOG" id="COG1233">
    <property type="taxonomic scope" value="Bacteria"/>
</dbReference>
<evidence type="ECO:0000256" key="5">
    <source>
        <dbReference type="RuleBase" id="RU362075"/>
    </source>
</evidence>
<dbReference type="Proteomes" id="UP000001683">
    <property type="component" value="Chromosome"/>
</dbReference>
<sequence length="511" mass="58562">MRVGIVGAGPSGLAAGMLLASKGFQVSIYEKNTQIGGKCSVMNDQDGKFTFDLGPTYFIMPFVLEDIFWQCNKNLHNYVDLKLLEPFYQIIYQDGSRLYPRRNYKRLKENIHQFSSADVSGLDKFLDDNSKKYENLFYALRAGYSNFKNLPKWNLISNFAHLKPFTNFWKDLEQYFENDKVKFGFTFQTKYVGRSFHKCPSLYSILSYLEYSMGVFHVMGGLNKLSKAMGKVIEELGGQIYLNCEVKQINTSDNQAKEIVLKDGSSKELDEVICATNDLNHIMKLVNKSERKKDLKVSSDVNYSYSKMVMYLGLSKTFYNLMHHSIIVPENFWDTFEELNKGEIPEDPIISVQNPCVTDPSLAEGDRSVMQLSVAVPNLNTNINWNEILIKKLQTKIINCVEKHLEIKDIEKYIEFQDIKSPQDWYENFNSPYGACFGKISNLKEILGINVNNNLTFWNNLWITGSLAISGNNLALTYEAGRSVAHEIIKKYGIEPPELVNPPVSHFQEED</sequence>
<dbReference type="PANTHER" id="PTHR43734:SF1">
    <property type="entry name" value="PHYTOENE DESATURASE"/>
    <property type="match status" value="1"/>
</dbReference>
<evidence type="ECO:0000256" key="2">
    <source>
        <dbReference type="ARBA" id="ARBA00022746"/>
    </source>
</evidence>
<comment type="pathway">
    <text evidence="1 5">Carotenoid biosynthesis.</text>
</comment>
<dbReference type="HOGENOM" id="CLU_019722_2_1_9"/>
<dbReference type="InterPro" id="IPR002937">
    <property type="entry name" value="Amino_oxidase"/>
</dbReference>
<dbReference type="InterPro" id="IPR036188">
    <property type="entry name" value="FAD/NAD-bd_sf"/>
</dbReference>
<dbReference type="PRINTS" id="PR00419">
    <property type="entry name" value="ADXRDTASE"/>
</dbReference>
<dbReference type="STRING" id="457570.Nther_1606"/>
<dbReference type="SUPFAM" id="SSF51905">
    <property type="entry name" value="FAD/NAD(P)-binding domain"/>
    <property type="match status" value="1"/>
</dbReference>
<dbReference type="OrthoDB" id="9814556at2"/>
<reference evidence="7 8" key="2">
    <citation type="journal article" date="2011" name="J. Bacteriol.">
        <title>Complete genome sequence of the anaerobic, halophilic alkalithermophile Natranaerobius thermophilus JW/NM-WN-LF.</title>
        <authorList>
            <person name="Zhao B."/>
            <person name="Mesbah N.M."/>
            <person name="Dalin E."/>
            <person name="Goodwin L."/>
            <person name="Nolan M."/>
            <person name="Pitluck S."/>
            <person name="Chertkov O."/>
            <person name="Brettin T.S."/>
            <person name="Han J."/>
            <person name="Larimer F.W."/>
            <person name="Land M.L."/>
            <person name="Hauser L."/>
            <person name="Kyrpides N."/>
            <person name="Wiegel J."/>
        </authorList>
    </citation>
    <scope>NUCLEOTIDE SEQUENCE [LARGE SCALE GENOMIC DNA]</scope>
    <source>
        <strain evidence="8">ATCC BAA-1301 / DSM 18059 / JW/NM-WN-LF</strain>
    </source>
</reference>
<dbReference type="KEGG" id="nth:Nther_1606"/>
<comment type="similarity">
    <text evidence="4">Belongs to the carotenoid/retinoid oxidoreductase family. CrtN subfamily.</text>
</comment>
<evidence type="ECO:0000256" key="4">
    <source>
        <dbReference type="ARBA" id="ARBA00038322"/>
    </source>
</evidence>
<dbReference type="InterPro" id="IPR014105">
    <property type="entry name" value="Carotenoid/retinoid_OxRdtase"/>
</dbReference>
<organism evidence="7 8">
    <name type="scientific">Natranaerobius thermophilus (strain ATCC BAA-1301 / DSM 18059 / JW/NM-WN-LF)</name>
    <dbReference type="NCBI Taxonomy" id="457570"/>
    <lineage>
        <taxon>Bacteria</taxon>
        <taxon>Bacillati</taxon>
        <taxon>Bacillota</taxon>
        <taxon>Clostridia</taxon>
        <taxon>Natranaerobiales</taxon>
        <taxon>Natranaerobiaceae</taxon>
        <taxon>Natranaerobius</taxon>
    </lineage>
</organism>
<dbReference type="InParanoid" id="B2A4K5"/>
<feature type="domain" description="Amine oxidase" evidence="6">
    <location>
        <begin position="11"/>
        <end position="276"/>
    </location>
</feature>
<dbReference type="RefSeq" id="WP_012448049.1">
    <property type="nucleotide sequence ID" value="NC_010718.1"/>
</dbReference>
<proteinExistence type="inferred from homology"/>
<dbReference type="GO" id="GO:0016491">
    <property type="term" value="F:oxidoreductase activity"/>
    <property type="evidence" value="ECO:0007669"/>
    <property type="project" value="UniProtKB-KW"/>
</dbReference>